<keyword evidence="2" id="KW-0597">Phosphoprotein</keyword>
<reference evidence="7" key="1">
    <citation type="journal article" date="2019" name="Int. J. Syst. Evol. Microbiol.">
        <title>The Global Catalogue of Microorganisms (GCM) 10K type strain sequencing project: providing services to taxonomists for standard genome sequencing and annotation.</title>
        <authorList>
            <consortium name="The Broad Institute Genomics Platform"/>
            <consortium name="The Broad Institute Genome Sequencing Center for Infectious Disease"/>
            <person name="Wu L."/>
            <person name="Ma J."/>
        </authorList>
    </citation>
    <scope>NUCLEOTIDE SEQUENCE [LARGE SCALE GENOMIC DNA]</scope>
    <source>
        <strain evidence="7">JCM 18531</strain>
    </source>
</reference>
<feature type="compositionally biased region" description="Polar residues" evidence="3">
    <location>
        <begin position="1"/>
        <end position="10"/>
    </location>
</feature>
<protein>
    <submittedName>
        <fullName evidence="6">Response regulator transcription factor</fullName>
    </submittedName>
</protein>
<evidence type="ECO:0000313" key="6">
    <source>
        <dbReference type="EMBL" id="GAA4710678.1"/>
    </source>
</evidence>
<evidence type="ECO:0000256" key="1">
    <source>
        <dbReference type="ARBA" id="ARBA00023125"/>
    </source>
</evidence>
<comment type="caution">
    <text evidence="6">The sequence shown here is derived from an EMBL/GenBank/DDBJ whole genome shotgun (WGS) entry which is preliminary data.</text>
</comment>
<dbReference type="PRINTS" id="PR00038">
    <property type="entry name" value="HTHLUXR"/>
</dbReference>
<dbReference type="SMART" id="SM00448">
    <property type="entry name" value="REC"/>
    <property type="match status" value="1"/>
</dbReference>
<feature type="region of interest" description="Disordered" evidence="3">
    <location>
        <begin position="1"/>
        <end position="33"/>
    </location>
</feature>
<dbReference type="SMART" id="SM00421">
    <property type="entry name" value="HTH_LUXR"/>
    <property type="match status" value="1"/>
</dbReference>
<dbReference type="RefSeq" id="WP_345522389.1">
    <property type="nucleotide sequence ID" value="NZ_BAABKM010000002.1"/>
</dbReference>
<sequence>MTTQTMNLDHQPTPDLRGAATAVAPTRPAGTARTGRSRCRLRVLILDDHALFAECLDLALTTSGHDVQKAELPTNPARSARLLTMVCRTRPDVVVLDLDLGAFGDGARLIPSLVQSGAAVVVVTADEDQARWGECMRYGARKVISKMMPLNEIVATLRRLGDGLPVLQATERQDLIRRWHENRVQEQVLRTKFNQLTVRESEILGHLTHGRTVRDIATLSVVSEATVRTQVKSILAKLGVSSQIAAVAVAHQVDWRSPVD</sequence>
<feature type="domain" description="Response regulatory" evidence="5">
    <location>
        <begin position="42"/>
        <end position="161"/>
    </location>
</feature>
<evidence type="ECO:0000256" key="3">
    <source>
        <dbReference type="SAM" id="MobiDB-lite"/>
    </source>
</evidence>
<dbReference type="CDD" id="cd06170">
    <property type="entry name" value="LuxR_C_like"/>
    <property type="match status" value="1"/>
</dbReference>
<keyword evidence="7" id="KW-1185">Reference proteome</keyword>
<dbReference type="InterPro" id="IPR011006">
    <property type="entry name" value="CheY-like_superfamily"/>
</dbReference>
<dbReference type="Pfam" id="PF00196">
    <property type="entry name" value="GerE"/>
    <property type="match status" value="1"/>
</dbReference>
<dbReference type="InterPro" id="IPR036388">
    <property type="entry name" value="WH-like_DNA-bd_sf"/>
</dbReference>
<dbReference type="Gene3D" id="1.10.10.10">
    <property type="entry name" value="Winged helix-like DNA-binding domain superfamily/Winged helix DNA-binding domain"/>
    <property type="match status" value="1"/>
</dbReference>
<dbReference type="SUPFAM" id="SSF46894">
    <property type="entry name" value="C-terminal effector domain of the bipartite response regulators"/>
    <property type="match status" value="1"/>
</dbReference>
<dbReference type="InterPro" id="IPR039420">
    <property type="entry name" value="WalR-like"/>
</dbReference>
<feature type="modified residue" description="4-aspartylphosphate" evidence="2">
    <location>
        <position position="97"/>
    </location>
</feature>
<dbReference type="InterPro" id="IPR000792">
    <property type="entry name" value="Tscrpt_reg_LuxR_C"/>
</dbReference>
<proteinExistence type="predicted"/>
<dbReference type="SUPFAM" id="SSF52172">
    <property type="entry name" value="CheY-like"/>
    <property type="match status" value="1"/>
</dbReference>
<keyword evidence="1" id="KW-0238">DNA-binding</keyword>
<dbReference type="InterPro" id="IPR016032">
    <property type="entry name" value="Sig_transdc_resp-reg_C-effctor"/>
</dbReference>
<dbReference type="PROSITE" id="PS50043">
    <property type="entry name" value="HTH_LUXR_2"/>
    <property type="match status" value="1"/>
</dbReference>
<dbReference type="PANTHER" id="PTHR43214">
    <property type="entry name" value="TWO-COMPONENT RESPONSE REGULATOR"/>
    <property type="match status" value="1"/>
</dbReference>
<feature type="domain" description="HTH luxR-type" evidence="4">
    <location>
        <begin position="189"/>
        <end position="254"/>
    </location>
</feature>
<dbReference type="Pfam" id="PF00072">
    <property type="entry name" value="Response_reg"/>
    <property type="match status" value="1"/>
</dbReference>
<evidence type="ECO:0000259" key="4">
    <source>
        <dbReference type="PROSITE" id="PS50043"/>
    </source>
</evidence>
<organism evidence="6 7">
    <name type="scientific">Nocardioides conyzicola</name>
    <dbReference type="NCBI Taxonomy" id="1651781"/>
    <lineage>
        <taxon>Bacteria</taxon>
        <taxon>Bacillati</taxon>
        <taxon>Actinomycetota</taxon>
        <taxon>Actinomycetes</taxon>
        <taxon>Propionibacteriales</taxon>
        <taxon>Nocardioidaceae</taxon>
        <taxon>Nocardioides</taxon>
    </lineage>
</organism>
<dbReference type="Proteomes" id="UP001499974">
    <property type="component" value="Unassembled WGS sequence"/>
</dbReference>
<accession>A0ABP8XQA3</accession>
<dbReference type="PROSITE" id="PS50110">
    <property type="entry name" value="RESPONSE_REGULATORY"/>
    <property type="match status" value="1"/>
</dbReference>
<name>A0ABP8XQA3_9ACTN</name>
<dbReference type="InterPro" id="IPR001789">
    <property type="entry name" value="Sig_transdc_resp-reg_receiver"/>
</dbReference>
<evidence type="ECO:0000313" key="7">
    <source>
        <dbReference type="Proteomes" id="UP001499974"/>
    </source>
</evidence>
<evidence type="ECO:0000256" key="2">
    <source>
        <dbReference type="PROSITE-ProRule" id="PRU00169"/>
    </source>
</evidence>
<dbReference type="EMBL" id="BAABKM010000002">
    <property type="protein sequence ID" value="GAA4710678.1"/>
    <property type="molecule type" value="Genomic_DNA"/>
</dbReference>
<dbReference type="Gene3D" id="3.40.50.2300">
    <property type="match status" value="1"/>
</dbReference>
<gene>
    <name evidence="6" type="ORF">GCM10023349_32010</name>
</gene>
<evidence type="ECO:0000259" key="5">
    <source>
        <dbReference type="PROSITE" id="PS50110"/>
    </source>
</evidence>